<dbReference type="CDD" id="cd01610">
    <property type="entry name" value="PAP2_like"/>
    <property type="match status" value="1"/>
</dbReference>
<feature type="domain" description="Phosphatidic acid phosphatase type 2/haloperoxidase" evidence="2">
    <location>
        <begin position="70"/>
        <end position="183"/>
    </location>
</feature>
<evidence type="ECO:0000259" key="2">
    <source>
        <dbReference type="SMART" id="SM00014"/>
    </source>
</evidence>
<evidence type="ECO:0000313" key="4">
    <source>
        <dbReference type="Proteomes" id="UP000183649"/>
    </source>
</evidence>
<reference evidence="4" key="1">
    <citation type="submission" date="2015-08" db="EMBL/GenBank/DDBJ databases">
        <authorList>
            <person name="Varghese N."/>
        </authorList>
    </citation>
    <scope>NUCLEOTIDE SEQUENCE [LARGE SCALE GENOMIC DNA]</scope>
    <source>
        <strain evidence="4">DSM 18181</strain>
    </source>
</reference>
<name>A0A0K6HW50_9BURK</name>
<dbReference type="PANTHER" id="PTHR14969:SF13">
    <property type="entry name" value="AT30094P"/>
    <property type="match status" value="1"/>
</dbReference>
<dbReference type="GO" id="GO:0042392">
    <property type="term" value="F:sphingosine-1-phosphate phosphatase activity"/>
    <property type="evidence" value="ECO:0007669"/>
    <property type="project" value="TreeGrafter"/>
</dbReference>
<gene>
    <name evidence="3" type="ORF">Ga0061069_102307</name>
</gene>
<dbReference type="Gene3D" id="1.20.144.10">
    <property type="entry name" value="Phosphatidic acid phosphatase type 2/haloperoxidase"/>
    <property type="match status" value="1"/>
</dbReference>
<keyword evidence="4" id="KW-1185">Reference proteome</keyword>
<dbReference type="RefSeq" id="WP_055449754.1">
    <property type="nucleotide sequence ID" value="NZ_CYHF01000002.1"/>
</dbReference>
<dbReference type="STRING" id="339866.GCA_001418255_00831"/>
<feature type="transmembrane region" description="Helical" evidence="1">
    <location>
        <begin position="168"/>
        <end position="190"/>
    </location>
</feature>
<keyword evidence="1" id="KW-0812">Transmembrane</keyword>
<dbReference type="InterPro" id="IPR000326">
    <property type="entry name" value="PAP2/HPO"/>
</dbReference>
<dbReference type="OrthoDB" id="9801622at2"/>
<dbReference type="SMART" id="SM00014">
    <property type="entry name" value="acidPPc"/>
    <property type="match status" value="1"/>
</dbReference>
<accession>A0A0K6HW50</accession>
<dbReference type="SUPFAM" id="SSF48317">
    <property type="entry name" value="Acid phosphatase/Vanadium-dependent haloperoxidase"/>
    <property type="match status" value="1"/>
</dbReference>
<proteinExistence type="predicted"/>
<evidence type="ECO:0000313" key="3">
    <source>
        <dbReference type="EMBL" id="CUA95028.1"/>
    </source>
</evidence>
<dbReference type="InterPro" id="IPR036938">
    <property type="entry name" value="PAP2/HPO_sf"/>
</dbReference>
<dbReference type="EMBL" id="CYHF01000002">
    <property type="protein sequence ID" value="CUA95028.1"/>
    <property type="molecule type" value="Genomic_DNA"/>
</dbReference>
<feature type="transmembrane region" description="Helical" evidence="1">
    <location>
        <begin position="143"/>
        <end position="162"/>
    </location>
</feature>
<evidence type="ECO:0000256" key="1">
    <source>
        <dbReference type="SAM" id="Phobius"/>
    </source>
</evidence>
<feature type="transmembrane region" description="Helical" evidence="1">
    <location>
        <begin position="71"/>
        <end position="89"/>
    </location>
</feature>
<protein>
    <submittedName>
        <fullName evidence="3">PAP2 superfamily</fullName>
    </submittedName>
</protein>
<dbReference type="PANTHER" id="PTHR14969">
    <property type="entry name" value="SPHINGOSINE-1-PHOSPHATE PHOSPHOHYDROLASE"/>
    <property type="match status" value="1"/>
</dbReference>
<keyword evidence="1" id="KW-0472">Membrane</keyword>
<dbReference type="Proteomes" id="UP000183649">
    <property type="component" value="Unassembled WGS sequence"/>
</dbReference>
<dbReference type="Pfam" id="PF01569">
    <property type="entry name" value="PAP2"/>
    <property type="match status" value="1"/>
</dbReference>
<sequence>MVLNAQSSWYAWHGWNNRLFLVINHAGDNPVWNNAARLGTALGDHHLLPVYLGLMLTVSMRWPRLIPLRSVLIYAWANLLLFISIYTMLKPWADFPRPLSVFGPQWVHVLGEPKFTHSFPSGHAAFASVLATTLALSSPRPWGMVLALFAIWVAWSRIAVGAHFPADVVGGLIVGALCVLLAHVLSRFWIRRGKSA</sequence>
<organism evidence="3 4">
    <name type="scientific">Thiomonas bhubaneswarensis</name>
    <dbReference type="NCBI Taxonomy" id="339866"/>
    <lineage>
        <taxon>Bacteria</taxon>
        <taxon>Pseudomonadati</taxon>
        <taxon>Pseudomonadota</taxon>
        <taxon>Betaproteobacteria</taxon>
        <taxon>Burkholderiales</taxon>
        <taxon>Thiomonas</taxon>
    </lineage>
</organism>
<dbReference type="AlphaFoldDB" id="A0A0K6HW50"/>
<keyword evidence="1" id="KW-1133">Transmembrane helix</keyword>